<evidence type="ECO:0000256" key="2">
    <source>
        <dbReference type="PIRNR" id="PIRNR006221"/>
    </source>
</evidence>
<evidence type="ECO:0000313" key="3">
    <source>
        <dbReference type="EMBL" id="QCY71368.1"/>
    </source>
</evidence>
<protein>
    <submittedName>
        <fullName evidence="3">Fructosamine kinase family protein</fullName>
    </submittedName>
</protein>
<keyword evidence="4" id="KW-1185">Reference proteome</keyword>
<comment type="similarity">
    <text evidence="1 2">Belongs to the fructosamine kinase family.</text>
</comment>
<organism evidence="3 4">
    <name type="scientific">Antarcticibacterium flavum</name>
    <dbReference type="NCBI Taxonomy" id="2058175"/>
    <lineage>
        <taxon>Bacteria</taxon>
        <taxon>Pseudomonadati</taxon>
        <taxon>Bacteroidota</taxon>
        <taxon>Flavobacteriia</taxon>
        <taxon>Flavobacteriales</taxon>
        <taxon>Flavobacteriaceae</taxon>
        <taxon>Antarcticibacterium</taxon>
    </lineage>
</organism>
<name>A0A5B7X9H1_9FLAO</name>
<dbReference type="Pfam" id="PF03881">
    <property type="entry name" value="Fructosamin_kin"/>
    <property type="match status" value="1"/>
</dbReference>
<reference evidence="3 4" key="1">
    <citation type="submission" date="2019-06" db="EMBL/GenBank/DDBJ databases">
        <title>Complete genome sequence of Antarcticibacterium flavum KCTC 52984T from an Antarctic marine sediment.</title>
        <authorList>
            <person name="Lee Y.M."/>
            <person name="Shin S.C."/>
        </authorList>
    </citation>
    <scope>NUCLEOTIDE SEQUENCE [LARGE SCALE GENOMIC DNA]</scope>
    <source>
        <strain evidence="3 4">KCTC 52984</strain>
    </source>
</reference>
<evidence type="ECO:0000313" key="4">
    <source>
        <dbReference type="Proteomes" id="UP000309016"/>
    </source>
</evidence>
<dbReference type="Gene3D" id="3.30.200.20">
    <property type="entry name" value="Phosphorylase Kinase, domain 1"/>
    <property type="match status" value="1"/>
</dbReference>
<dbReference type="Gene3D" id="3.90.1200.10">
    <property type="match status" value="1"/>
</dbReference>
<dbReference type="OrthoDB" id="5291879at2"/>
<evidence type="ECO:0000256" key="1">
    <source>
        <dbReference type="ARBA" id="ARBA00009460"/>
    </source>
</evidence>
<sequence>MRGNNDNANIIQKIAAGNQLEVKSCRPLGGGDINEVYLLETAKDKFIIKLNDASRFPGMFEAEKEGLEELSAAGVIKVPEVKKVGEESGASYILMEYINSAKPPIDFSRKFGQQLAALHKTTAKDFGFKSNNYIGSLPQCNTSCTTAAEFYITQRLEPQIKMAKDKGNDLGDPSALYKNCEALIPQEPPALVHGDLWSGNYMVGNRGEPCLIDPAVSYAPREMDLGMMKLFGGFDKEIFETYEEHFPTEAGLEERIPLWQLYYLLVHLNIFGSGYRSQVSSILNRYS</sequence>
<dbReference type="EMBL" id="CP040812">
    <property type="protein sequence ID" value="QCY71368.1"/>
    <property type="molecule type" value="Genomic_DNA"/>
</dbReference>
<accession>A0A5B7X9H1</accession>
<dbReference type="InterPro" id="IPR011009">
    <property type="entry name" value="Kinase-like_dom_sf"/>
</dbReference>
<dbReference type="InterPro" id="IPR016477">
    <property type="entry name" value="Fructo-/Ketosamine-3-kinase"/>
</dbReference>
<dbReference type="PANTHER" id="PTHR12149:SF8">
    <property type="entry name" value="PROTEIN-RIBULOSAMINE 3-KINASE"/>
    <property type="match status" value="1"/>
</dbReference>
<dbReference type="PANTHER" id="PTHR12149">
    <property type="entry name" value="FRUCTOSAMINE 3 KINASE-RELATED PROTEIN"/>
    <property type="match status" value="1"/>
</dbReference>
<dbReference type="GO" id="GO:0016301">
    <property type="term" value="F:kinase activity"/>
    <property type="evidence" value="ECO:0007669"/>
    <property type="project" value="UniProtKB-UniRule"/>
</dbReference>
<dbReference type="KEGG" id="afla:FHG64_05885"/>
<keyword evidence="2 3" id="KW-0418">Kinase</keyword>
<gene>
    <name evidence="3" type="ORF">FHG64_05885</name>
</gene>
<keyword evidence="2" id="KW-0808">Transferase</keyword>
<dbReference type="Proteomes" id="UP000309016">
    <property type="component" value="Chromosome"/>
</dbReference>
<dbReference type="SUPFAM" id="SSF56112">
    <property type="entry name" value="Protein kinase-like (PK-like)"/>
    <property type="match status" value="1"/>
</dbReference>
<proteinExistence type="inferred from homology"/>
<dbReference type="PIRSF" id="PIRSF006221">
    <property type="entry name" value="Ketosamine-3-kinase"/>
    <property type="match status" value="1"/>
</dbReference>
<dbReference type="AlphaFoldDB" id="A0A5B7X9H1"/>